<protein>
    <submittedName>
        <fullName evidence="5">Ribonuclease H-like domain-containing protein</fullName>
    </submittedName>
</protein>
<dbReference type="InterPro" id="IPR057670">
    <property type="entry name" value="SH3_retrovirus"/>
</dbReference>
<dbReference type="EMBL" id="BKCJ010007043">
    <property type="protein sequence ID" value="GEU75231.1"/>
    <property type="molecule type" value="Genomic_DNA"/>
</dbReference>
<proteinExistence type="predicted"/>
<dbReference type="Gene3D" id="2.40.70.10">
    <property type="entry name" value="Acid Proteases"/>
    <property type="match status" value="1"/>
</dbReference>
<dbReference type="CDD" id="cd09272">
    <property type="entry name" value="RNase_HI_RT_Ty1"/>
    <property type="match status" value="2"/>
</dbReference>
<dbReference type="CDD" id="cd00303">
    <property type="entry name" value="retropepsin_like"/>
    <property type="match status" value="1"/>
</dbReference>
<dbReference type="PANTHER" id="PTHR11439:SF524">
    <property type="entry name" value="RNA-DIRECTED DNA POLYMERASE, PROTEIN KINASE RLK-PELLE-DLSV FAMILY"/>
    <property type="match status" value="1"/>
</dbReference>
<evidence type="ECO:0000259" key="2">
    <source>
        <dbReference type="Pfam" id="PF03732"/>
    </source>
</evidence>
<dbReference type="Pfam" id="PF03732">
    <property type="entry name" value="Retrotrans_gag"/>
    <property type="match status" value="1"/>
</dbReference>
<evidence type="ECO:0000313" key="5">
    <source>
        <dbReference type="EMBL" id="GEU75231.1"/>
    </source>
</evidence>
<organism evidence="5">
    <name type="scientific">Tanacetum cinerariifolium</name>
    <name type="common">Dalmatian daisy</name>
    <name type="synonym">Chrysanthemum cinerariifolium</name>
    <dbReference type="NCBI Taxonomy" id="118510"/>
    <lineage>
        <taxon>Eukaryota</taxon>
        <taxon>Viridiplantae</taxon>
        <taxon>Streptophyta</taxon>
        <taxon>Embryophyta</taxon>
        <taxon>Tracheophyta</taxon>
        <taxon>Spermatophyta</taxon>
        <taxon>Magnoliopsida</taxon>
        <taxon>eudicotyledons</taxon>
        <taxon>Gunneridae</taxon>
        <taxon>Pentapetalae</taxon>
        <taxon>asterids</taxon>
        <taxon>campanulids</taxon>
        <taxon>Asterales</taxon>
        <taxon>Asteraceae</taxon>
        <taxon>Asteroideae</taxon>
        <taxon>Anthemideae</taxon>
        <taxon>Anthemidinae</taxon>
        <taxon>Tanacetum</taxon>
    </lineage>
</organism>
<evidence type="ECO:0000259" key="4">
    <source>
        <dbReference type="Pfam" id="PF25597"/>
    </source>
</evidence>
<dbReference type="Pfam" id="PF25597">
    <property type="entry name" value="SH3_retrovirus"/>
    <property type="match status" value="1"/>
</dbReference>
<evidence type="ECO:0000259" key="3">
    <source>
        <dbReference type="Pfam" id="PF07727"/>
    </source>
</evidence>
<evidence type="ECO:0000256" key="1">
    <source>
        <dbReference type="SAM" id="MobiDB-lite"/>
    </source>
</evidence>
<feature type="domain" description="Retroviral polymerase SH3-like" evidence="4">
    <location>
        <begin position="66"/>
        <end position="123"/>
    </location>
</feature>
<dbReference type="Pfam" id="PF07727">
    <property type="entry name" value="RVT_2"/>
    <property type="match status" value="1"/>
</dbReference>
<dbReference type="InterPro" id="IPR021109">
    <property type="entry name" value="Peptidase_aspartic_dom_sf"/>
</dbReference>
<feature type="region of interest" description="Disordered" evidence="1">
    <location>
        <begin position="1082"/>
        <end position="1102"/>
    </location>
</feature>
<gene>
    <name evidence="5" type="ORF">Tci_047209</name>
</gene>
<dbReference type="InterPro" id="IPR043502">
    <property type="entry name" value="DNA/RNA_pol_sf"/>
</dbReference>
<accession>A0A6L2MMG6</accession>
<reference evidence="5" key="1">
    <citation type="journal article" date="2019" name="Sci. Rep.">
        <title>Draft genome of Tanacetum cinerariifolium, the natural source of mosquito coil.</title>
        <authorList>
            <person name="Yamashiro T."/>
            <person name="Shiraishi A."/>
            <person name="Satake H."/>
            <person name="Nakayama K."/>
        </authorList>
    </citation>
    <scope>NUCLEOTIDE SEQUENCE</scope>
</reference>
<dbReference type="SUPFAM" id="SSF56672">
    <property type="entry name" value="DNA/RNA polymerases"/>
    <property type="match status" value="2"/>
</dbReference>
<feature type="compositionally biased region" description="Pro residues" evidence="1">
    <location>
        <begin position="193"/>
        <end position="208"/>
    </location>
</feature>
<comment type="caution">
    <text evidence="5">The sequence shown here is derived from an EMBL/GenBank/DDBJ whole genome shotgun (WGS) entry which is preliminary data.</text>
</comment>
<dbReference type="InterPro" id="IPR005162">
    <property type="entry name" value="Retrotrans_gag_dom"/>
</dbReference>
<feature type="compositionally biased region" description="Basic and acidic residues" evidence="1">
    <location>
        <begin position="1082"/>
        <end position="1093"/>
    </location>
</feature>
<dbReference type="PANTHER" id="PTHR11439">
    <property type="entry name" value="GAG-POL-RELATED RETROTRANSPOSON"/>
    <property type="match status" value="1"/>
</dbReference>
<feature type="domain" description="Reverse transcriptase Ty1/copia-type" evidence="3">
    <location>
        <begin position="257"/>
        <end position="418"/>
    </location>
</feature>
<feature type="region of interest" description="Disordered" evidence="1">
    <location>
        <begin position="153"/>
        <end position="213"/>
    </location>
</feature>
<feature type="compositionally biased region" description="Low complexity" evidence="1">
    <location>
        <begin position="153"/>
        <end position="178"/>
    </location>
</feature>
<dbReference type="InterPro" id="IPR013103">
    <property type="entry name" value="RVT_2"/>
</dbReference>
<feature type="domain" description="Retrotransposon gag" evidence="2">
    <location>
        <begin position="888"/>
        <end position="964"/>
    </location>
</feature>
<name>A0A6L2MMG6_TANCI</name>
<sequence>MIRTINNVVRSLLFLARLPPEYWVEALLTAAYLLNILPSTSINNDIPYTKVFNKPTSYTHLHPFGCLCYPYTFPPHQLAPHTTPSIFLGYPYNHHGYRCLELNTNKIIISRHVTFDETVFPFGSMTFTQPPSYQFLDDNLDTSPIALRLLTTPTSHQQTSPQTTPQTTSQATPQTTPLTPLPTPTPLNTMLPPNTPPPHTSPPPPPPSTSQHPMVTCFKVGIVKANLKYNFHVTTSSPIPKSLFHALRDPNWKQAMCDEYKALINNKTWGQFYMHQPSGFTDSAHSDYVFLLQKSLYGLKQASRVWFQRFSSYAIRAGFYHSKTDSSLFIFHKGPDTAYLLLYVDDIILTASYTSFLQRIISSLHAEFAMTDLGPPNYFLGISATRTTSGIFLCQTKYATEILEQAHMLNCNPCRTPVDTEKKLGPEGSPVTDPTLYRSLAGALQYLIFTRPDLSYAVQQLCLYMHDPREPHINAMKCCPATHRSTSGYCVFLGDNLLTWSSKHHDTLSRSIDETEYRAVSNIVAETSWIRNLLRELQTPLFTVTLVYCDNVSVVYMSANAMQHQCSKHIEIDIHFVRDKVTADVNHINFFDVEYPELVNDDEGVANDLNKGKSDSSSSSVSGSNLNTAEFPIDFGNDADSSDGFVATQNEEAPRQWNAKLTSTLIENEFGQSKSDYSLYTKSDKGVFLALLVYVDDIIITVVDTDYDICLNQRKYVLDLLSEYGMLACKTAKTPLMSKHVISNEAFENVTDYQKLIGKLIYLTNTTPDISYVVYCLIHFMHSPLSSHLKIAFKIQDILRAVQAQCMVIRKSVTSISTIKIAANPVFHERTKHLEIDFHFVRENILNGVIKTVKVDSAHQIADILTKGLDTIQHYELVKKTCNTFSLNHVSIFTWDDLVNKFVNQFFLPSKTTHLKNEISRFTQRFEETFGEAWERFKEMVRACPHNGFSDLTQIDTFYNGLNEQDQDSLNAVAGGNLLSKTTREALKIIENKSKVRYSRCKSNVSRVNTNSRESSSKTDDRIDKLADQISNLVEIVSKQVITPATVKAIEKSCVICGGAHAYYDCIATDSNQSSVCAATMERETEEATDKEQPNGQGSTAHIQPLVVPTPILEPDVLKTQPKPNIPYPSRLNDQKLHEKATNQIEKFFQIFHDLHFDISFADALLLMPKFSTTIKSLLTNKGKLFKLAKLSLPELTLTRMTLELADRSITHPKGVAEDVFIKVGKFHFPTDFVVVDFEADPRVPLILGRSFLRTGRALIDVYGEEITLRTKSEFCKEPIVKSSSPTLTPFGESDFVLEEIEDFHKDESIPMGIEDSCYDPEGDIIYLEKLLNDDPSQFPSMDLKQVEETKAKSSIEEPLEFELKELPSHLEYAFLEETDKLPVIIAKDLKDDEKEALLKVLKSHKRAIA</sequence>